<feature type="compositionally biased region" description="Polar residues" evidence="1">
    <location>
        <begin position="550"/>
        <end position="561"/>
    </location>
</feature>
<name>A0A4Q6I7F0_9RICK</name>
<dbReference type="Proteomes" id="UP000293377">
    <property type="component" value="Unassembled WGS sequence"/>
</dbReference>
<evidence type="ECO:0000313" key="4">
    <source>
        <dbReference type="Proteomes" id="UP000293377"/>
    </source>
</evidence>
<protein>
    <submittedName>
        <fullName evidence="3">Uncharacterized protein</fullName>
    </submittedName>
</protein>
<dbReference type="RefSeq" id="WP_129992671.1">
    <property type="nucleotide sequence ID" value="NZ_QOHL01000017.1"/>
</dbReference>
<feature type="compositionally biased region" description="Low complexity" evidence="1">
    <location>
        <begin position="473"/>
        <end position="482"/>
    </location>
</feature>
<organism evidence="3 4">
    <name type="scientific">Ehrlichia minasensis</name>
    <dbReference type="NCBI Taxonomy" id="1242993"/>
    <lineage>
        <taxon>Bacteria</taxon>
        <taxon>Pseudomonadati</taxon>
        <taxon>Pseudomonadota</taxon>
        <taxon>Alphaproteobacteria</taxon>
        <taxon>Rickettsiales</taxon>
        <taxon>Anaplasmataceae</taxon>
        <taxon>Ehrlichia</taxon>
    </lineage>
</organism>
<proteinExistence type="predicted"/>
<evidence type="ECO:0000313" key="3">
    <source>
        <dbReference type="EMBL" id="RZB12529.1"/>
    </source>
</evidence>
<feature type="compositionally biased region" description="Basic and acidic residues" evidence="1">
    <location>
        <begin position="650"/>
        <end position="660"/>
    </location>
</feature>
<evidence type="ECO:0000256" key="1">
    <source>
        <dbReference type="SAM" id="MobiDB-lite"/>
    </source>
</evidence>
<dbReference type="EMBL" id="QOHL01000017">
    <property type="protein sequence ID" value="RZB12529.1"/>
    <property type="molecule type" value="Genomic_DNA"/>
</dbReference>
<feature type="transmembrane region" description="Helical" evidence="2">
    <location>
        <begin position="39"/>
        <end position="60"/>
    </location>
</feature>
<keyword evidence="2" id="KW-1133">Transmembrane helix</keyword>
<sequence length="660" mass="72668">MKISHKLTLGVVSIASAVLSLTLVGLYCSKVIPNNKPNLIPVLFGIVLLSVVAITCLFIICCCKNSLFNVDRNGYVSIDGDDVSDDASIRSHESQDVCVNDQIKADFENVIRRFSDLLSNTERCDVRNAGDFRFRIGNVKTAFFFPIFKTNFDVILNNLLSKGLLSDHDANNQRIINELNPQDYAFVCIAAKLIVNTSLCEVYPLWVRNYIKVLAGLPIDHIDVGQRRYISNRIIGLLCQRVYFADSYKDFGEKFAELMNSIDVYEIETVQDLYKIWSKPQLVQCVDQLSKLRYFRYYNFFGADCGQAKADLAFQVLNSYLINDGVPLEVASEYAATMQKLEDAKFVRARAKQNTQEMKVAERNIALARVKLKKLDAEKLVAEVVVYHINKTTISWFGSSLDTNLVDVQFTERCFHNFIKYVSSTDKSSDSVVRTSKLPAPDMYKTSANSRIITRPVVGYSSTMDVDYGSQASSSRTTSTTSDVAGIPKIGTSSRKESRPIIEALDVMPEAQVGSGGYIALTDRPKTSTINRKKSGLIARTSGAIPKAQAGSSRTTSTTSDVAGIPKMGTGSRKESRPVTEALYVMPEVQVGSSGYTALTDRPKTSTINRKGSELIARTSGAIPKAQAGSSRTTSTTSDVAGIPKMGTGSRKESRPVTEA</sequence>
<comment type="caution">
    <text evidence="3">The sequence shown here is derived from an EMBL/GenBank/DDBJ whole genome shotgun (WGS) entry which is preliminary data.</text>
</comment>
<feature type="compositionally biased region" description="Polar residues" evidence="1">
    <location>
        <begin position="628"/>
        <end position="639"/>
    </location>
</feature>
<accession>A0A4Q6I7F0</accession>
<keyword evidence="4" id="KW-1185">Reference proteome</keyword>
<dbReference type="AlphaFoldDB" id="A0A4Q6I7F0"/>
<keyword evidence="2" id="KW-0472">Membrane</keyword>
<feature type="region of interest" description="Disordered" evidence="1">
    <location>
        <begin position="619"/>
        <end position="660"/>
    </location>
</feature>
<keyword evidence="2" id="KW-0812">Transmembrane</keyword>
<feature type="region of interest" description="Disordered" evidence="1">
    <location>
        <begin position="471"/>
        <end position="495"/>
    </location>
</feature>
<feature type="transmembrane region" description="Helical" evidence="2">
    <location>
        <begin position="6"/>
        <end position="27"/>
    </location>
</feature>
<feature type="non-terminal residue" evidence="3">
    <location>
        <position position="660"/>
    </location>
</feature>
<reference evidence="3 4" key="1">
    <citation type="submission" date="2018-06" db="EMBL/GenBank/DDBJ databases">
        <title>Complete Genome Sequence of Ehrlichia minasensis Isolated From Cattle.</title>
        <authorList>
            <person name="Aguiar D.M."/>
            <person name="Araujo J.P.A.Jr."/>
            <person name="Nakazato L."/>
            <person name="Bard E."/>
            <person name="Cabezas-Cruz A."/>
        </authorList>
    </citation>
    <scope>NUCLEOTIDE SEQUENCE [LARGE SCALE GENOMIC DNA]</scope>
    <source>
        <strain evidence="3 4">B11</strain>
    </source>
</reference>
<gene>
    <name evidence="3" type="ORF">DRF75_03775</name>
</gene>
<evidence type="ECO:0000256" key="2">
    <source>
        <dbReference type="SAM" id="Phobius"/>
    </source>
</evidence>
<feature type="region of interest" description="Disordered" evidence="1">
    <location>
        <begin position="545"/>
        <end position="577"/>
    </location>
</feature>